<evidence type="ECO:0008006" key="4">
    <source>
        <dbReference type="Google" id="ProtNLM"/>
    </source>
</evidence>
<evidence type="ECO:0000313" key="3">
    <source>
        <dbReference type="Proteomes" id="UP000317650"/>
    </source>
</evidence>
<protein>
    <recommendedName>
        <fullName evidence="4">Strictosidine synthase conserved region domain-containing protein</fullName>
    </recommendedName>
</protein>
<organism evidence="2 3">
    <name type="scientific">Musa balbisiana</name>
    <name type="common">Banana</name>
    <dbReference type="NCBI Taxonomy" id="52838"/>
    <lineage>
        <taxon>Eukaryota</taxon>
        <taxon>Viridiplantae</taxon>
        <taxon>Streptophyta</taxon>
        <taxon>Embryophyta</taxon>
        <taxon>Tracheophyta</taxon>
        <taxon>Spermatophyta</taxon>
        <taxon>Magnoliopsida</taxon>
        <taxon>Liliopsida</taxon>
        <taxon>Zingiberales</taxon>
        <taxon>Musaceae</taxon>
        <taxon>Musa</taxon>
    </lineage>
</organism>
<comment type="caution">
    <text evidence="2">The sequence shown here is derived from an EMBL/GenBank/DDBJ whole genome shotgun (WGS) entry which is preliminary data.</text>
</comment>
<proteinExistence type="predicted"/>
<name>A0A4S8J2T5_MUSBA</name>
<dbReference type="EMBL" id="PYDT01000007">
    <property type="protein sequence ID" value="THU55615.1"/>
    <property type="molecule type" value="Genomic_DNA"/>
</dbReference>
<dbReference type="AlphaFoldDB" id="A0A4S8J2T5"/>
<dbReference type="Pfam" id="PF20067">
    <property type="entry name" value="SSL_N"/>
    <property type="match status" value="1"/>
</dbReference>
<evidence type="ECO:0000313" key="2">
    <source>
        <dbReference type="EMBL" id="THU55615.1"/>
    </source>
</evidence>
<feature type="chain" id="PRO_5020375591" description="Strictosidine synthase conserved region domain-containing protein" evidence="1">
    <location>
        <begin position="20"/>
        <end position="140"/>
    </location>
</feature>
<dbReference type="SUPFAM" id="SSF63829">
    <property type="entry name" value="Calcium-dependent phosphotriesterase"/>
    <property type="match status" value="1"/>
</dbReference>
<keyword evidence="1" id="KW-0732">Signal</keyword>
<reference evidence="2 3" key="1">
    <citation type="journal article" date="2019" name="Nat. Plants">
        <title>Genome sequencing of Musa balbisiana reveals subgenome evolution and function divergence in polyploid bananas.</title>
        <authorList>
            <person name="Yao X."/>
        </authorList>
    </citation>
    <scope>NUCLEOTIDE SEQUENCE [LARGE SCALE GENOMIC DNA]</scope>
    <source>
        <strain evidence="3">cv. DH-PKW</strain>
        <tissue evidence="2">Leaves</tissue>
    </source>
</reference>
<accession>A0A4S8J2T5</accession>
<sequence length="140" mass="15432">MRRWFSMAAAVVAALLALAAHVSLYSPISPLPLPLPVSPFTFTPNNLLQVLPFTPRWSCYVCALILTSSACVVSTQRAEKLGEGRLEGPEDVYVDGDGTLYTATRDGWIKRMHAANGSWEDWRLHLDQPLSNVCPPLLSH</sequence>
<gene>
    <name evidence="2" type="ORF">C4D60_Mb11t08440</name>
</gene>
<dbReference type="STRING" id="52838.A0A4S8J2T5"/>
<dbReference type="Proteomes" id="UP000317650">
    <property type="component" value="Chromosome 11"/>
</dbReference>
<feature type="signal peptide" evidence="1">
    <location>
        <begin position="1"/>
        <end position="19"/>
    </location>
</feature>
<evidence type="ECO:0000256" key="1">
    <source>
        <dbReference type="SAM" id="SignalP"/>
    </source>
</evidence>
<keyword evidence="3" id="KW-1185">Reference proteome</keyword>